<proteinExistence type="inferred from homology"/>
<evidence type="ECO:0000256" key="9">
    <source>
        <dbReference type="ARBA" id="ARBA00040965"/>
    </source>
</evidence>
<comment type="cofactor">
    <cofactor evidence="1">
        <name>Mg(2+)</name>
        <dbReference type="ChEBI" id="CHEBI:18420"/>
    </cofactor>
</comment>
<organism evidence="14 15">
    <name type="scientific">Papiliotrema laurentii</name>
    <name type="common">Cryptococcus laurentii</name>
    <dbReference type="NCBI Taxonomy" id="5418"/>
    <lineage>
        <taxon>Eukaryota</taxon>
        <taxon>Fungi</taxon>
        <taxon>Dikarya</taxon>
        <taxon>Basidiomycota</taxon>
        <taxon>Agaricomycotina</taxon>
        <taxon>Tremellomycetes</taxon>
        <taxon>Tremellales</taxon>
        <taxon>Rhynchogastremaceae</taxon>
        <taxon>Papiliotrema</taxon>
    </lineage>
</organism>
<evidence type="ECO:0000313" key="14">
    <source>
        <dbReference type="EMBL" id="KAK1927247.1"/>
    </source>
</evidence>
<keyword evidence="7" id="KW-0677">Repeat</keyword>
<evidence type="ECO:0000256" key="4">
    <source>
        <dbReference type="ARBA" id="ARBA00012702"/>
    </source>
</evidence>
<dbReference type="PANTHER" id="PTHR11129:SF1">
    <property type="entry name" value="PROTEIN FARNESYLTRANSFERASE_GERANYLGERANYLTRANSFERASE TYPE-1 SUBUNIT ALPHA"/>
    <property type="match status" value="1"/>
</dbReference>
<reference evidence="14" key="1">
    <citation type="submission" date="2023-02" db="EMBL/GenBank/DDBJ databases">
        <title>Identification and recombinant expression of a fungal hydrolase from Papiliotrema laurentii that hydrolyzes apple cutin and clears colloidal polyester polyurethane.</title>
        <authorList>
            <consortium name="DOE Joint Genome Institute"/>
            <person name="Roman V.A."/>
            <person name="Bojanowski C."/>
            <person name="Crable B.R."/>
            <person name="Wagner D.N."/>
            <person name="Hung C.S."/>
            <person name="Nadeau L.J."/>
            <person name="Schratz L."/>
            <person name="Haridas S."/>
            <person name="Pangilinan J."/>
            <person name="Lipzen A."/>
            <person name="Na H."/>
            <person name="Yan M."/>
            <person name="Ng V."/>
            <person name="Grigoriev I.V."/>
            <person name="Spatafora J.W."/>
            <person name="Barlow D."/>
            <person name="Biffinger J."/>
            <person name="Kelley-Loughnane N."/>
            <person name="Varaljay V.A."/>
            <person name="Crookes-Goodson W.J."/>
        </authorList>
    </citation>
    <scope>NUCLEOTIDE SEQUENCE</scope>
    <source>
        <strain evidence="14">5307AH</strain>
    </source>
</reference>
<evidence type="ECO:0000256" key="11">
    <source>
        <dbReference type="ARBA" id="ARBA00042436"/>
    </source>
</evidence>
<evidence type="ECO:0000256" key="5">
    <source>
        <dbReference type="ARBA" id="ARBA00022602"/>
    </source>
</evidence>
<dbReference type="GO" id="GO:0005965">
    <property type="term" value="C:protein farnesyltransferase complex"/>
    <property type="evidence" value="ECO:0007669"/>
    <property type="project" value="TreeGrafter"/>
</dbReference>
<evidence type="ECO:0000256" key="12">
    <source>
        <dbReference type="ARBA" id="ARBA00043086"/>
    </source>
</evidence>
<dbReference type="GO" id="GO:0005953">
    <property type="term" value="C:CAAX-protein geranylgeranyltransferase complex"/>
    <property type="evidence" value="ECO:0007669"/>
    <property type="project" value="TreeGrafter"/>
</dbReference>
<keyword evidence="6" id="KW-0808">Transferase</keyword>
<dbReference type="GO" id="GO:0004662">
    <property type="term" value="F:CAAX-protein geranylgeranyltransferase activity"/>
    <property type="evidence" value="ECO:0007669"/>
    <property type="project" value="UniProtKB-EC"/>
</dbReference>
<dbReference type="AlphaFoldDB" id="A0AAD9L983"/>
<evidence type="ECO:0000256" key="2">
    <source>
        <dbReference type="ARBA" id="ARBA00006734"/>
    </source>
</evidence>
<evidence type="ECO:0000256" key="3">
    <source>
        <dbReference type="ARBA" id="ARBA00012700"/>
    </source>
</evidence>
<dbReference type="PROSITE" id="PS51147">
    <property type="entry name" value="PFTA"/>
    <property type="match status" value="4"/>
</dbReference>
<dbReference type="Gene3D" id="1.25.40.120">
    <property type="entry name" value="Protein prenylyltransferase"/>
    <property type="match status" value="1"/>
</dbReference>
<keyword evidence="5" id="KW-0637">Prenyltransferase</keyword>
<evidence type="ECO:0000256" key="6">
    <source>
        <dbReference type="ARBA" id="ARBA00022679"/>
    </source>
</evidence>
<comment type="similarity">
    <text evidence="2">Belongs to the protein prenyltransferase subunit alpha family.</text>
</comment>
<dbReference type="Pfam" id="PF01239">
    <property type="entry name" value="PPTA"/>
    <property type="match status" value="4"/>
</dbReference>
<evidence type="ECO:0000256" key="8">
    <source>
        <dbReference type="ARBA" id="ARBA00022842"/>
    </source>
</evidence>
<comment type="caution">
    <text evidence="14">The sequence shown here is derived from an EMBL/GenBank/DDBJ whole genome shotgun (WGS) entry which is preliminary data.</text>
</comment>
<dbReference type="InterPro" id="IPR002088">
    <property type="entry name" value="Prenyl_trans_a"/>
</dbReference>
<dbReference type="EMBL" id="JAODAN010000001">
    <property type="protein sequence ID" value="KAK1927247.1"/>
    <property type="molecule type" value="Genomic_DNA"/>
</dbReference>
<dbReference type="EC" id="2.5.1.58" evidence="4"/>
<accession>A0AAD9L983</accession>
<evidence type="ECO:0000256" key="7">
    <source>
        <dbReference type="ARBA" id="ARBA00022737"/>
    </source>
</evidence>
<dbReference type="PANTHER" id="PTHR11129">
    <property type="entry name" value="PROTEIN FARNESYLTRANSFERASE ALPHA SUBUNIT/RAB GERANYLGERANYL TRANSFERASE ALPHA SUBUNIT"/>
    <property type="match status" value="1"/>
</dbReference>
<gene>
    <name evidence="14" type="ORF">DB88DRAFT_477357</name>
</gene>
<name>A0AAD9L983_PAPLA</name>
<keyword evidence="8" id="KW-0460">Magnesium</keyword>
<evidence type="ECO:0000256" key="10">
    <source>
        <dbReference type="ARBA" id="ARBA00041392"/>
    </source>
</evidence>
<evidence type="ECO:0000256" key="13">
    <source>
        <dbReference type="ARBA" id="ARBA00043219"/>
    </source>
</evidence>
<protein>
    <recommendedName>
        <fullName evidence="9">Protein farnesyltransferase/geranylgeranyltransferase type-1 subunit alpha</fullName>
        <ecNumber evidence="4">2.5.1.58</ecNumber>
        <ecNumber evidence="3">2.5.1.59</ecNumber>
    </recommendedName>
    <alternativeName>
        <fullName evidence="12">CAAX farnesyltransferase subunit alpha</fullName>
    </alternativeName>
    <alternativeName>
        <fullName evidence="11">FTase-alpha</fullName>
    </alternativeName>
    <alternativeName>
        <fullName evidence="10">Ras proteins prenyltransferase subunit alpha</fullName>
    </alternativeName>
    <alternativeName>
        <fullName evidence="13">Type I protein geranyl-geranyltransferase subunit alpha</fullName>
    </alternativeName>
</protein>
<evidence type="ECO:0000313" key="15">
    <source>
        <dbReference type="Proteomes" id="UP001182556"/>
    </source>
</evidence>
<dbReference type="GO" id="GO:0004660">
    <property type="term" value="F:protein farnesyltransferase activity"/>
    <property type="evidence" value="ECO:0007669"/>
    <property type="project" value="UniProtKB-EC"/>
</dbReference>
<keyword evidence="15" id="KW-1185">Reference proteome</keyword>
<sequence>MTTAYIPLAERNIWSDVRPIPQDDGPNPLVAIMYAEEYRDAMDYFRAMAAAGEESERVLELTETIIRQNPAHYTVWAYRFKTLLALGKDLGEELELMNEFARVNLKSYQVWHHRLLLMTHISPSDPRSEIDYIHDALIPDPKNYHTWAYLHWLYSHFADRISETQWHDEEAWCTEMLRVDGRNNSAWGWRWFLRVARPGAQIDGEVEYAIQSIHRIPHNVSAWNYLRGLLRHLNQKFTPLLPSLKVYAGQASDKRVAADTPLPVSHAIEFLADALIEQGETGKAAELFKDLGTKHDRIRAAYWDWRRSSSLSL</sequence>
<dbReference type="Proteomes" id="UP001182556">
    <property type="component" value="Unassembled WGS sequence"/>
</dbReference>
<dbReference type="SUPFAM" id="SSF48439">
    <property type="entry name" value="Protein prenylyltransferase"/>
    <property type="match status" value="1"/>
</dbReference>
<dbReference type="EC" id="2.5.1.59" evidence="3"/>
<evidence type="ECO:0000256" key="1">
    <source>
        <dbReference type="ARBA" id="ARBA00001946"/>
    </source>
</evidence>